<accession>A0A2W7T314</accession>
<protein>
    <submittedName>
        <fullName evidence="1">Uncharacterized protein</fullName>
    </submittedName>
</protein>
<name>A0A2W7T314_9BACT</name>
<gene>
    <name evidence="1" type="ORF">LV84_01720</name>
</gene>
<dbReference type="AlphaFoldDB" id="A0A2W7T314"/>
<reference evidence="1 2" key="1">
    <citation type="submission" date="2018-06" db="EMBL/GenBank/DDBJ databases">
        <title>Genomic Encyclopedia of Archaeal and Bacterial Type Strains, Phase II (KMG-II): from individual species to whole genera.</title>
        <authorList>
            <person name="Goeker M."/>
        </authorList>
    </citation>
    <scope>NUCLEOTIDE SEQUENCE [LARGE SCALE GENOMIC DNA]</scope>
    <source>
        <strain evidence="1 2">DSM 22686</strain>
    </source>
</reference>
<evidence type="ECO:0000313" key="1">
    <source>
        <dbReference type="EMBL" id="PZX57592.1"/>
    </source>
</evidence>
<evidence type="ECO:0000313" key="2">
    <source>
        <dbReference type="Proteomes" id="UP000249115"/>
    </source>
</evidence>
<dbReference type="Proteomes" id="UP000249115">
    <property type="component" value="Unassembled WGS sequence"/>
</dbReference>
<dbReference type="EMBL" id="QKZU01000006">
    <property type="protein sequence ID" value="PZX57592.1"/>
    <property type="molecule type" value="Genomic_DNA"/>
</dbReference>
<sequence>MFSDHFIPFLAFALKRLLLSLSKRDKILEDNQLLLTHFGLKSGNPSFTYSNSDV</sequence>
<proteinExistence type="predicted"/>
<organism evidence="1 2">
    <name type="scientific">Algoriphagus ratkowskyi</name>
    <dbReference type="NCBI Taxonomy" id="57028"/>
    <lineage>
        <taxon>Bacteria</taxon>
        <taxon>Pseudomonadati</taxon>
        <taxon>Bacteroidota</taxon>
        <taxon>Cytophagia</taxon>
        <taxon>Cytophagales</taxon>
        <taxon>Cyclobacteriaceae</taxon>
        <taxon>Algoriphagus</taxon>
    </lineage>
</organism>
<comment type="caution">
    <text evidence="1">The sequence shown here is derived from an EMBL/GenBank/DDBJ whole genome shotgun (WGS) entry which is preliminary data.</text>
</comment>